<gene>
    <name evidence="3" type="ORF">FTW19_11425</name>
</gene>
<evidence type="ECO:0000256" key="1">
    <source>
        <dbReference type="PROSITE-ProRule" id="PRU00110"/>
    </source>
</evidence>
<keyword evidence="4" id="KW-1185">Reference proteome</keyword>
<dbReference type="GO" id="GO:0004672">
    <property type="term" value="F:protein kinase activity"/>
    <property type="evidence" value="ECO:0007669"/>
    <property type="project" value="UniProtKB-ARBA"/>
</dbReference>
<keyword evidence="1" id="KW-0597">Phosphoprotein</keyword>
<name>A0A5B9E8M9_9BACT</name>
<evidence type="ECO:0000313" key="3">
    <source>
        <dbReference type="EMBL" id="QEE28553.1"/>
    </source>
</evidence>
<dbReference type="RefSeq" id="WP_147647743.1">
    <property type="nucleotide sequence ID" value="NZ_CP042806.1"/>
</dbReference>
<accession>A0A5B9E8M9</accession>
<dbReference type="AlphaFoldDB" id="A0A5B9E8M9"/>
<sequence>MSTAQEKTSALIAALWQKNRHIVEERIAVLAAGNADHTAMLEAAHKLSGALGMYGFPEASAIASQIESALHSGDVARIPELVTVLRSAIPAN</sequence>
<evidence type="ECO:0000313" key="4">
    <source>
        <dbReference type="Proteomes" id="UP000321820"/>
    </source>
</evidence>
<dbReference type="PROSITE" id="PS50894">
    <property type="entry name" value="HPT"/>
    <property type="match status" value="1"/>
</dbReference>
<dbReference type="KEGG" id="talb:FTW19_11425"/>
<dbReference type="OrthoDB" id="120392at2"/>
<proteinExistence type="predicted"/>
<dbReference type="GO" id="GO:0000160">
    <property type="term" value="P:phosphorelay signal transduction system"/>
    <property type="evidence" value="ECO:0007669"/>
    <property type="project" value="InterPro"/>
</dbReference>
<dbReference type="InterPro" id="IPR036641">
    <property type="entry name" value="HPT_dom_sf"/>
</dbReference>
<organism evidence="3 4">
    <name type="scientific">Terriglobus albidus</name>
    <dbReference type="NCBI Taxonomy" id="1592106"/>
    <lineage>
        <taxon>Bacteria</taxon>
        <taxon>Pseudomonadati</taxon>
        <taxon>Acidobacteriota</taxon>
        <taxon>Terriglobia</taxon>
        <taxon>Terriglobales</taxon>
        <taxon>Acidobacteriaceae</taxon>
        <taxon>Terriglobus</taxon>
    </lineage>
</organism>
<protein>
    <submittedName>
        <fullName evidence="3">Hpt domain-containing protein</fullName>
    </submittedName>
</protein>
<dbReference type="Proteomes" id="UP000321820">
    <property type="component" value="Chromosome"/>
</dbReference>
<feature type="domain" description="HPt" evidence="2">
    <location>
        <begin position="4"/>
        <end position="92"/>
    </location>
</feature>
<reference evidence="3 4" key="1">
    <citation type="submission" date="2019-08" db="EMBL/GenBank/DDBJ databases">
        <title>Complete genome sequence of Terriglobus albidus strain ORNL.</title>
        <authorList>
            <person name="Podar M."/>
        </authorList>
    </citation>
    <scope>NUCLEOTIDE SEQUENCE [LARGE SCALE GENOMIC DNA]</scope>
    <source>
        <strain evidence="3 4">ORNL</strain>
    </source>
</reference>
<dbReference type="InterPro" id="IPR008207">
    <property type="entry name" value="Sig_transdc_His_kin_Hpt_dom"/>
</dbReference>
<dbReference type="EMBL" id="CP042806">
    <property type="protein sequence ID" value="QEE28553.1"/>
    <property type="molecule type" value="Genomic_DNA"/>
</dbReference>
<evidence type="ECO:0000259" key="2">
    <source>
        <dbReference type="PROSITE" id="PS50894"/>
    </source>
</evidence>
<dbReference type="Pfam" id="PF01627">
    <property type="entry name" value="Hpt"/>
    <property type="match status" value="1"/>
</dbReference>
<feature type="modified residue" description="Phosphohistidine" evidence="1">
    <location>
        <position position="45"/>
    </location>
</feature>
<dbReference type="SUPFAM" id="SSF47226">
    <property type="entry name" value="Histidine-containing phosphotransfer domain, HPT domain"/>
    <property type="match status" value="1"/>
</dbReference>
<dbReference type="Gene3D" id="1.20.120.160">
    <property type="entry name" value="HPT domain"/>
    <property type="match status" value="1"/>
</dbReference>